<dbReference type="AlphaFoldDB" id="A0A2T5PS23"/>
<gene>
    <name evidence="2" type="ORF">DBO86_02645</name>
</gene>
<protein>
    <recommendedName>
        <fullName evidence="4">DNA-binding protein</fullName>
    </recommendedName>
</protein>
<evidence type="ECO:0000256" key="1">
    <source>
        <dbReference type="SAM" id="MobiDB-lite"/>
    </source>
</evidence>
<dbReference type="Proteomes" id="UP000244052">
    <property type="component" value="Unassembled WGS sequence"/>
</dbReference>
<comment type="caution">
    <text evidence="2">The sequence shown here is derived from an EMBL/GenBank/DDBJ whole genome shotgun (WGS) entry which is preliminary data.</text>
</comment>
<evidence type="ECO:0000313" key="3">
    <source>
        <dbReference type="Proteomes" id="UP000244052"/>
    </source>
</evidence>
<accession>A0A2T5PS23</accession>
<feature type="compositionally biased region" description="Polar residues" evidence="1">
    <location>
        <begin position="1"/>
        <end position="10"/>
    </location>
</feature>
<organism evidence="2 3">
    <name type="scientific">Ectopseudomonas oleovorans</name>
    <name type="common">Pseudomonas oleovorans</name>
    <dbReference type="NCBI Taxonomy" id="301"/>
    <lineage>
        <taxon>Bacteria</taxon>
        <taxon>Pseudomonadati</taxon>
        <taxon>Pseudomonadota</taxon>
        <taxon>Gammaproteobacteria</taxon>
        <taxon>Pseudomonadales</taxon>
        <taxon>Pseudomonadaceae</taxon>
        <taxon>Ectopseudomonas</taxon>
    </lineage>
</organism>
<reference evidence="2 3" key="1">
    <citation type="submission" date="2018-04" db="EMBL/GenBank/DDBJ databases">
        <title>Pseudomonas sp. nov., isolated from mangrove soil.</title>
        <authorList>
            <person name="Chen C."/>
        </authorList>
    </citation>
    <scope>NUCLEOTIDE SEQUENCE [LARGE SCALE GENOMIC DNA]</scope>
    <source>
        <strain evidence="2 3">JCM 14246</strain>
    </source>
</reference>
<dbReference type="EMBL" id="QASO01000014">
    <property type="protein sequence ID" value="PTU80539.1"/>
    <property type="molecule type" value="Genomic_DNA"/>
</dbReference>
<proteinExistence type="predicted"/>
<keyword evidence="3" id="KW-1185">Reference proteome</keyword>
<evidence type="ECO:0008006" key="4">
    <source>
        <dbReference type="Google" id="ProtNLM"/>
    </source>
</evidence>
<feature type="region of interest" description="Disordered" evidence="1">
    <location>
        <begin position="1"/>
        <end position="20"/>
    </location>
</feature>
<evidence type="ECO:0000313" key="2">
    <source>
        <dbReference type="EMBL" id="PTU80539.1"/>
    </source>
</evidence>
<name>A0A2T5PS23_ECTOL</name>
<sequence length="74" mass="8324">MHQQSTITPSSFPPLDQETRPTVSTAAAAYYLDRKMQTLHIWACKENGPVRPVRVHGRLAWPVAEIRRVLGVEG</sequence>